<evidence type="ECO:0000313" key="2">
    <source>
        <dbReference type="EMBL" id="EAQ93228.1"/>
    </source>
</evidence>
<sequence>MDPRCRGPGPANLPVRKFPFFTHLPSDIRTQIWSDAILEELGAGLPARSATTRPPILKKATTTPPPTPKPAPKPGPTAPTAPKPLPRLHIIPFHKLPNEEPFTNTNTYLTARYGANWAELPAPNAVANTAGLVHEGHQPPQLSVEAVWAWQRARTAEAQEAVWEHARSRIVLMPPGRAPGTGAQFSGGWCRGEVAGSCAEATAAADALGRSMNGGDGGDGEDGEDGVAMAVGREALIGLGKGDVCGFVNVRADGSPIGWRDMLKFWKRGSGIRTHTEEVCGQNSIHDHLSPFPGGEEWIGIAREGGRCDDGMLAGASGLRGLLPALAQCEVLVGVWHPAMCRNFEARRGLNHMNNPVRIEPPTELCAEFKRGLESLPVRYPRLKTIYIIDPTLKPRPKDSLNGPWRPRPKFRGRNVTFYSAFFRYFMSGTELEFPDWHRGQWRAEVRTILKDVTVQLDRNRQPIHMSVLACVPDDDEQDDPWGTNHE</sequence>
<name>Q2HE91_CHAGB</name>
<proteinExistence type="predicted"/>
<dbReference type="EMBL" id="CH408029">
    <property type="protein sequence ID" value="EAQ93228.1"/>
    <property type="molecule type" value="Genomic_DNA"/>
</dbReference>
<keyword evidence="3" id="KW-1185">Reference proteome</keyword>
<gene>
    <name evidence="2" type="ORF">CHGG_01463</name>
</gene>
<organism evidence="2 3">
    <name type="scientific">Chaetomium globosum (strain ATCC 6205 / CBS 148.51 / DSM 1962 / NBRC 6347 / NRRL 1970)</name>
    <name type="common">Soil fungus</name>
    <dbReference type="NCBI Taxonomy" id="306901"/>
    <lineage>
        <taxon>Eukaryota</taxon>
        <taxon>Fungi</taxon>
        <taxon>Dikarya</taxon>
        <taxon>Ascomycota</taxon>
        <taxon>Pezizomycotina</taxon>
        <taxon>Sordariomycetes</taxon>
        <taxon>Sordariomycetidae</taxon>
        <taxon>Sordariales</taxon>
        <taxon>Chaetomiaceae</taxon>
        <taxon>Chaetomium</taxon>
    </lineage>
</organism>
<dbReference type="InParanoid" id="Q2HE91"/>
<dbReference type="GeneID" id="4387058"/>
<dbReference type="Proteomes" id="UP000001056">
    <property type="component" value="Unassembled WGS sequence"/>
</dbReference>
<dbReference type="RefSeq" id="XP_001220684.1">
    <property type="nucleotide sequence ID" value="XM_001220683.1"/>
</dbReference>
<feature type="region of interest" description="Disordered" evidence="1">
    <location>
        <begin position="47"/>
        <end position="85"/>
    </location>
</feature>
<protein>
    <submittedName>
        <fullName evidence="2">Uncharacterized protein</fullName>
    </submittedName>
</protein>
<accession>Q2HE91</accession>
<dbReference type="AlphaFoldDB" id="Q2HE91"/>
<dbReference type="HOGENOM" id="CLU_560191_0_0_1"/>
<dbReference type="VEuPathDB" id="FungiDB:CHGG_01463"/>
<reference evidence="3" key="1">
    <citation type="journal article" date="2015" name="Genome Announc.">
        <title>Draft genome sequence of the cellulolytic fungus Chaetomium globosum.</title>
        <authorList>
            <person name="Cuomo C.A."/>
            <person name="Untereiner W.A."/>
            <person name="Ma L.-J."/>
            <person name="Grabherr M."/>
            <person name="Birren B.W."/>
        </authorList>
    </citation>
    <scope>NUCLEOTIDE SEQUENCE [LARGE SCALE GENOMIC DNA]</scope>
    <source>
        <strain evidence="3">ATCC 6205 / CBS 148.51 / DSM 1962 / NBRC 6347 / NRRL 1970</strain>
    </source>
</reference>
<evidence type="ECO:0000256" key="1">
    <source>
        <dbReference type="SAM" id="MobiDB-lite"/>
    </source>
</evidence>
<dbReference type="OrthoDB" id="10429724at2759"/>
<feature type="compositionally biased region" description="Pro residues" evidence="1">
    <location>
        <begin position="63"/>
        <end position="85"/>
    </location>
</feature>
<evidence type="ECO:0000313" key="3">
    <source>
        <dbReference type="Proteomes" id="UP000001056"/>
    </source>
</evidence>